<protein>
    <submittedName>
        <fullName evidence="1">Uncharacterized protein</fullName>
    </submittedName>
</protein>
<dbReference type="GeneID" id="64593352"/>
<keyword evidence="2" id="KW-1185">Reference proteome</keyword>
<dbReference type="EMBL" id="JABBWE010000002">
    <property type="protein sequence ID" value="KAG1806903.1"/>
    <property type="molecule type" value="Genomic_DNA"/>
</dbReference>
<dbReference type="AlphaFoldDB" id="A0A9P7J7U7"/>
<comment type="caution">
    <text evidence="1">The sequence shown here is derived from an EMBL/GenBank/DDBJ whole genome shotgun (WGS) entry which is preliminary data.</text>
</comment>
<reference evidence="1" key="1">
    <citation type="journal article" date="2020" name="New Phytol.">
        <title>Comparative genomics reveals dynamic genome evolution in host specialist ectomycorrhizal fungi.</title>
        <authorList>
            <person name="Lofgren L.A."/>
            <person name="Nguyen N.H."/>
            <person name="Vilgalys R."/>
            <person name="Ruytinx J."/>
            <person name="Liao H.L."/>
            <person name="Branco S."/>
            <person name="Kuo A."/>
            <person name="LaButti K."/>
            <person name="Lipzen A."/>
            <person name="Andreopoulos W."/>
            <person name="Pangilinan J."/>
            <person name="Riley R."/>
            <person name="Hundley H."/>
            <person name="Na H."/>
            <person name="Barry K."/>
            <person name="Grigoriev I.V."/>
            <person name="Stajich J.E."/>
            <person name="Kennedy P.G."/>
        </authorList>
    </citation>
    <scope>NUCLEOTIDE SEQUENCE</scope>
    <source>
        <strain evidence="1">S12</strain>
    </source>
</reference>
<dbReference type="RefSeq" id="XP_041167374.1">
    <property type="nucleotide sequence ID" value="XM_041299588.1"/>
</dbReference>
<accession>A0A9P7J7U7</accession>
<organism evidence="1 2">
    <name type="scientific">Suillus plorans</name>
    <dbReference type="NCBI Taxonomy" id="116603"/>
    <lineage>
        <taxon>Eukaryota</taxon>
        <taxon>Fungi</taxon>
        <taxon>Dikarya</taxon>
        <taxon>Basidiomycota</taxon>
        <taxon>Agaricomycotina</taxon>
        <taxon>Agaricomycetes</taxon>
        <taxon>Agaricomycetidae</taxon>
        <taxon>Boletales</taxon>
        <taxon>Suillineae</taxon>
        <taxon>Suillaceae</taxon>
        <taxon>Suillus</taxon>
    </lineage>
</organism>
<name>A0A9P7J7U7_9AGAM</name>
<sequence length="185" mass="20628">MSYFVTEAWTKGTVSGRVRYCDILILAVGLLMVGHSVSINGLATRWANHFGCSHELKSHPAPSWVQAAAKTMFSTCARQEFLTSASSAELQQKELLGAWLRQYYYYALLGTAPITELPTCHYQHSLVWFGWSPGVNSSILGGQNYGSNYRKLAIEFRSSNFLQGLDNNMFVTDEDAGMLAREVQD</sequence>
<proteinExistence type="predicted"/>
<dbReference type="Proteomes" id="UP000719766">
    <property type="component" value="Unassembled WGS sequence"/>
</dbReference>
<evidence type="ECO:0000313" key="2">
    <source>
        <dbReference type="Proteomes" id="UP000719766"/>
    </source>
</evidence>
<gene>
    <name evidence="1" type="ORF">HD556DRAFT_1303256</name>
</gene>
<evidence type="ECO:0000313" key="1">
    <source>
        <dbReference type="EMBL" id="KAG1806903.1"/>
    </source>
</evidence>